<name>A0A197JLT3_9FUNG</name>
<dbReference type="AlphaFoldDB" id="A0A197JLT3"/>
<evidence type="ECO:0000256" key="1">
    <source>
        <dbReference type="SAM" id="MobiDB-lite"/>
    </source>
</evidence>
<dbReference type="Proteomes" id="UP000078512">
    <property type="component" value="Unassembled WGS sequence"/>
</dbReference>
<organism evidence="2 3">
    <name type="scientific">Linnemannia elongata AG-77</name>
    <dbReference type="NCBI Taxonomy" id="1314771"/>
    <lineage>
        <taxon>Eukaryota</taxon>
        <taxon>Fungi</taxon>
        <taxon>Fungi incertae sedis</taxon>
        <taxon>Mucoromycota</taxon>
        <taxon>Mortierellomycotina</taxon>
        <taxon>Mortierellomycetes</taxon>
        <taxon>Mortierellales</taxon>
        <taxon>Mortierellaceae</taxon>
        <taxon>Linnemannia</taxon>
    </lineage>
</organism>
<sequence length="169" mass="19190">METPHLLNIETHSPHKTHRPTCITLFTTIIQIQTQHKKLCSLWVLQLSASHELRREGDRERELEGGIPSFCMYAFSYPDPPSTLKTHTKKKAKQEKAAHTYTRTIPALSAFKSSLPPILHSTSLSPITFGNELKIMTHGRINRRRKGQKDGNERKNRRGGGEKGTKAQN</sequence>
<feature type="compositionally biased region" description="Basic and acidic residues" evidence="1">
    <location>
        <begin position="148"/>
        <end position="169"/>
    </location>
</feature>
<protein>
    <submittedName>
        <fullName evidence="2">Uncharacterized protein</fullName>
    </submittedName>
</protein>
<gene>
    <name evidence="2" type="ORF">K457DRAFT_729122</name>
</gene>
<evidence type="ECO:0000313" key="2">
    <source>
        <dbReference type="EMBL" id="OAQ26100.1"/>
    </source>
</evidence>
<feature type="region of interest" description="Disordered" evidence="1">
    <location>
        <begin position="137"/>
        <end position="169"/>
    </location>
</feature>
<accession>A0A197JLT3</accession>
<reference evidence="2 3" key="1">
    <citation type="submission" date="2016-05" db="EMBL/GenBank/DDBJ databases">
        <title>Genome sequencing reveals origins of a unique bacterial endosymbiosis in the earliest lineages of terrestrial Fungi.</title>
        <authorList>
            <consortium name="DOE Joint Genome Institute"/>
            <person name="Uehling J."/>
            <person name="Gryganskyi A."/>
            <person name="Hameed K."/>
            <person name="Tschaplinski T."/>
            <person name="Misztal P."/>
            <person name="Wu S."/>
            <person name="Desiro A."/>
            <person name="Vande Pol N."/>
            <person name="Du Z.-Y."/>
            <person name="Zienkiewicz A."/>
            <person name="Zienkiewicz K."/>
            <person name="Morin E."/>
            <person name="Tisserant E."/>
            <person name="Splivallo R."/>
            <person name="Hainaut M."/>
            <person name="Henrissat B."/>
            <person name="Ohm R."/>
            <person name="Kuo A."/>
            <person name="Yan J."/>
            <person name="Lipzen A."/>
            <person name="Nolan M."/>
            <person name="Labutti K."/>
            <person name="Barry K."/>
            <person name="Goldstein A."/>
            <person name="Labbe J."/>
            <person name="Schadt C."/>
            <person name="Tuskan G."/>
            <person name="Grigoriev I."/>
            <person name="Martin F."/>
            <person name="Vilgalys R."/>
            <person name="Bonito G."/>
        </authorList>
    </citation>
    <scope>NUCLEOTIDE SEQUENCE [LARGE SCALE GENOMIC DNA]</scope>
    <source>
        <strain evidence="2 3">AG-77</strain>
    </source>
</reference>
<evidence type="ECO:0000313" key="3">
    <source>
        <dbReference type="Proteomes" id="UP000078512"/>
    </source>
</evidence>
<proteinExistence type="predicted"/>
<dbReference type="EMBL" id="KV442070">
    <property type="protein sequence ID" value="OAQ26100.1"/>
    <property type="molecule type" value="Genomic_DNA"/>
</dbReference>
<keyword evidence="3" id="KW-1185">Reference proteome</keyword>